<reference evidence="2 3" key="1">
    <citation type="submission" date="2019-08" db="EMBL/GenBank/DDBJ databases">
        <title>In-depth cultivation of the pig gut microbiome towards novel bacterial diversity and tailored functional studies.</title>
        <authorList>
            <person name="Wylensek D."/>
            <person name="Hitch T.C.A."/>
            <person name="Clavel T."/>
        </authorList>
    </citation>
    <scope>NUCLEOTIDE SEQUENCE [LARGE SCALE GENOMIC DNA]</scope>
    <source>
        <strain evidence="2 3">Oil+RF-744-WCA-WT-13</strain>
    </source>
</reference>
<evidence type="ECO:0000313" key="2">
    <source>
        <dbReference type="EMBL" id="MST81398.1"/>
    </source>
</evidence>
<comment type="caution">
    <text evidence="2">The sequence shown here is derived from an EMBL/GenBank/DDBJ whole genome shotgun (WGS) entry which is preliminary data.</text>
</comment>
<dbReference type="InterPro" id="IPR042070">
    <property type="entry name" value="PucR_C-HTH_sf"/>
</dbReference>
<keyword evidence="3" id="KW-1185">Reference proteome</keyword>
<dbReference type="InterPro" id="IPR051448">
    <property type="entry name" value="CdaR-like_regulators"/>
</dbReference>
<dbReference type="RefSeq" id="WP_154457209.1">
    <property type="nucleotide sequence ID" value="NZ_VUMV01000002.1"/>
</dbReference>
<sequence>MKISIWNIYNKLPYPEKIPLIKNGSPTIENVRWIIPRDLNPNSVYIGSAGEFFDSSENDTLIVHRYDMILIHNVDPEEAFNEVSAIMEHFQKWEHCLKDCCNSNNGLQEMLHNSAWILQNPAFIYAPDGRALAISPDYPASIHWHWAEILKNNGLTEERMEKLQESIDLTNVFLDREPTTRNSHMGNYQYMHCSLVVNNYMAGHLVIFSMLKPFEKGLSWLVSVLIQYMQQYMYRHPDVFSPTSRIGELISALIDGRPCPEKSLILFQKVLRWNIDRDLFRFYLLEENVTGEPVLLAGCYTRLSGCLHNAAVFREDRFLVILCNIQNGLTAEQRVESELNTLGEKFYCGVSMTFHGIQNLHPYFRQAHMELARCKENGMLRSRAEDHIHSYIHTLFKQDNLSGTYLRPEISRLHRYDEENNTHYYETLRAWFYSGFHPGTAAAILGIHRNSFLYRFERMRNIISFQEIDILSSTRDFQKINEFFYTFLYYDS</sequence>
<dbReference type="InterPro" id="IPR025736">
    <property type="entry name" value="PucR_C-HTH_dom"/>
</dbReference>
<protein>
    <submittedName>
        <fullName evidence="2">PucR family transcriptional regulator</fullName>
    </submittedName>
</protein>
<dbReference type="Proteomes" id="UP000466864">
    <property type="component" value="Unassembled WGS sequence"/>
</dbReference>
<dbReference type="PANTHER" id="PTHR33744">
    <property type="entry name" value="CARBOHYDRATE DIACID REGULATOR"/>
    <property type="match status" value="1"/>
</dbReference>
<accession>A0A7X2TNX8</accession>
<dbReference type="Pfam" id="PF13556">
    <property type="entry name" value="HTH_30"/>
    <property type="match status" value="1"/>
</dbReference>
<dbReference type="AlphaFoldDB" id="A0A7X2TNX8"/>
<evidence type="ECO:0000313" key="3">
    <source>
        <dbReference type="Proteomes" id="UP000466864"/>
    </source>
</evidence>
<dbReference type="EMBL" id="VUMV01000002">
    <property type="protein sequence ID" value="MST81398.1"/>
    <property type="molecule type" value="Genomic_DNA"/>
</dbReference>
<evidence type="ECO:0000259" key="1">
    <source>
        <dbReference type="Pfam" id="PF13556"/>
    </source>
</evidence>
<proteinExistence type="predicted"/>
<dbReference type="Gene3D" id="1.10.10.2840">
    <property type="entry name" value="PucR C-terminal helix-turn-helix domain"/>
    <property type="match status" value="1"/>
</dbReference>
<name>A0A7X2TNX8_9FIRM</name>
<gene>
    <name evidence="2" type="ORF">FYJ60_03575</name>
</gene>
<organism evidence="2 3">
    <name type="scientific">Bilifractor porci</name>
    <dbReference type="NCBI Taxonomy" id="2606636"/>
    <lineage>
        <taxon>Bacteria</taxon>
        <taxon>Bacillati</taxon>
        <taxon>Bacillota</taxon>
        <taxon>Clostridia</taxon>
        <taxon>Lachnospirales</taxon>
        <taxon>Lachnospiraceae</taxon>
        <taxon>Bilifractor</taxon>
    </lineage>
</organism>
<feature type="domain" description="PucR C-terminal helix-turn-helix" evidence="1">
    <location>
        <begin position="425"/>
        <end position="462"/>
    </location>
</feature>